<keyword evidence="3" id="KW-1185">Reference proteome</keyword>
<dbReference type="PROSITE" id="PS50828">
    <property type="entry name" value="SMR"/>
    <property type="match status" value="1"/>
</dbReference>
<reference evidence="2 3" key="1">
    <citation type="submission" date="2024-04" db="EMBL/GenBank/DDBJ databases">
        <title>A novel species isolated from cricket.</title>
        <authorList>
            <person name="Wang H.-C."/>
        </authorList>
    </citation>
    <scope>NUCLEOTIDE SEQUENCE [LARGE SCALE GENOMIC DNA]</scope>
    <source>
        <strain evidence="2 3">WL0021</strain>
    </source>
</reference>
<evidence type="ECO:0000313" key="2">
    <source>
        <dbReference type="EMBL" id="MEN3929632.1"/>
    </source>
</evidence>
<dbReference type="PANTHER" id="PTHR35562">
    <property type="entry name" value="DNA ENDONUCLEASE SMRA-RELATED"/>
    <property type="match status" value="1"/>
</dbReference>
<dbReference type="SMART" id="SM00463">
    <property type="entry name" value="SMR"/>
    <property type="match status" value="1"/>
</dbReference>
<accession>A0ABV0BIK2</accession>
<dbReference type="Gene3D" id="3.30.1370.110">
    <property type="match status" value="1"/>
</dbReference>
<feature type="domain" description="Smr" evidence="1">
    <location>
        <begin position="111"/>
        <end position="201"/>
    </location>
</feature>
<dbReference type="RefSeq" id="WP_346335628.1">
    <property type="nucleotide sequence ID" value="NZ_JBBYXI010000001.1"/>
</dbReference>
<comment type="caution">
    <text evidence="2">The sequence shown here is derived from an EMBL/GenBank/DDBJ whole genome shotgun (WGS) entry which is preliminary data.</text>
</comment>
<name>A0ABV0BIK2_9HYPH</name>
<dbReference type="Pfam" id="PF01713">
    <property type="entry name" value="Smr"/>
    <property type="match status" value="1"/>
</dbReference>
<dbReference type="InterPro" id="IPR036063">
    <property type="entry name" value="Smr_dom_sf"/>
</dbReference>
<sequence>MSSKRSKRTLSYEERWLWAKVKSNYTPLKNNAMRADMKRLLKDMEPVEPNKPAQFDTGPEKLDQNTSKLAIGIQELRQKAPEPKKLPPIMPLERKTLRSVRRGSKAVDGVLDLHGMRQSEAHYALLSFLRQSQARGASLVLVITGKGESGSGFYRGAEERGVLKRVVPQWLSMPDVRPFVVSFNDAAQHHGGTGALYVKLRRNRG</sequence>
<dbReference type="Proteomes" id="UP001418637">
    <property type="component" value="Unassembled WGS sequence"/>
</dbReference>
<evidence type="ECO:0000259" key="1">
    <source>
        <dbReference type="PROSITE" id="PS50828"/>
    </source>
</evidence>
<organism evidence="2 3">
    <name type="scientific">Hohaiivirga grylli</name>
    <dbReference type="NCBI Taxonomy" id="3133970"/>
    <lineage>
        <taxon>Bacteria</taxon>
        <taxon>Pseudomonadati</taxon>
        <taxon>Pseudomonadota</taxon>
        <taxon>Alphaproteobacteria</taxon>
        <taxon>Hyphomicrobiales</taxon>
        <taxon>Methylobacteriaceae</taxon>
        <taxon>Hohaiivirga</taxon>
    </lineage>
</organism>
<dbReference type="EMBL" id="JBBYXI010000001">
    <property type="protein sequence ID" value="MEN3929632.1"/>
    <property type="molecule type" value="Genomic_DNA"/>
</dbReference>
<dbReference type="InterPro" id="IPR002625">
    <property type="entry name" value="Smr_dom"/>
</dbReference>
<dbReference type="SUPFAM" id="SSF160443">
    <property type="entry name" value="SMR domain-like"/>
    <property type="match status" value="1"/>
</dbReference>
<evidence type="ECO:0000313" key="3">
    <source>
        <dbReference type="Proteomes" id="UP001418637"/>
    </source>
</evidence>
<protein>
    <submittedName>
        <fullName evidence="2">Smr/MutS family protein</fullName>
    </submittedName>
</protein>
<gene>
    <name evidence="2" type="ORF">WJT86_00990</name>
</gene>
<dbReference type="PANTHER" id="PTHR35562:SF2">
    <property type="entry name" value="DNA ENDONUCLEASE SMRA-RELATED"/>
    <property type="match status" value="1"/>
</dbReference>
<proteinExistence type="predicted"/>